<sequence>MELFTILMLLSVWFPLANAQVSTTAPSDALGDPAQLSSYPTCAQVCGNEANQFPRCDRSNVTCVCGPEYRSETAACESLTCSPTDYEKTQILAAQLCNPTYNNATASSVSAAIASATANATAYAGGKDPTDISFYPSCAQKCIEQYLPGSTCGSLSNRACICQGGVGRGELQQCEAPTCSPTDLQNLQYLVYELCTPVGGLGNSTNTTLSTQVPPVPTQTSFTGDGVSAFAKGVGGIALAVVGGLVIGL</sequence>
<keyword evidence="13" id="KW-1185">Reference proteome</keyword>
<dbReference type="OrthoDB" id="5412471at2759"/>
<comment type="similarity">
    <text evidence="3">Belongs to the RBT5 family.</text>
</comment>
<accession>A0A8H3FGE2</accession>
<evidence type="ECO:0000256" key="4">
    <source>
        <dbReference type="ARBA" id="ARBA00022525"/>
    </source>
</evidence>
<dbReference type="Proteomes" id="UP000664521">
    <property type="component" value="Unassembled WGS sequence"/>
</dbReference>
<evidence type="ECO:0000256" key="7">
    <source>
        <dbReference type="ARBA" id="ARBA00023157"/>
    </source>
</evidence>
<name>A0A8H3FGE2_9LECA</name>
<evidence type="ECO:0000313" key="13">
    <source>
        <dbReference type="Proteomes" id="UP000664521"/>
    </source>
</evidence>
<feature type="domain" description="CFEM" evidence="11">
    <location>
        <begin position="104"/>
        <end position="222"/>
    </location>
</feature>
<feature type="chain" id="PRO_5034670535" description="CFEM domain-containing protein" evidence="10">
    <location>
        <begin position="20"/>
        <end position="249"/>
    </location>
</feature>
<dbReference type="GO" id="GO:0098552">
    <property type="term" value="C:side of membrane"/>
    <property type="evidence" value="ECO:0007669"/>
    <property type="project" value="UniProtKB-KW"/>
</dbReference>
<keyword evidence="7 9" id="KW-1015">Disulfide bond</keyword>
<dbReference type="GO" id="GO:0005576">
    <property type="term" value="C:extracellular region"/>
    <property type="evidence" value="ECO:0007669"/>
    <property type="project" value="UniProtKB-SubCell"/>
</dbReference>
<evidence type="ECO:0000256" key="9">
    <source>
        <dbReference type="PROSITE-ProRule" id="PRU01356"/>
    </source>
</evidence>
<evidence type="ECO:0000256" key="6">
    <source>
        <dbReference type="ARBA" id="ARBA00022729"/>
    </source>
</evidence>
<dbReference type="SMART" id="SM00747">
    <property type="entry name" value="CFEM"/>
    <property type="match status" value="2"/>
</dbReference>
<dbReference type="AlphaFoldDB" id="A0A8H3FGE2"/>
<evidence type="ECO:0000259" key="11">
    <source>
        <dbReference type="PROSITE" id="PS52012"/>
    </source>
</evidence>
<keyword evidence="8" id="KW-0449">Lipoprotein</keyword>
<evidence type="ECO:0000256" key="2">
    <source>
        <dbReference type="ARBA" id="ARBA00004613"/>
    </source>
</evidence>
<feature type="signal peptide" evidence="10">
    <location>
        <begin position="1"/>
        <end position="19"/>
    </location>
</feature>
<evidence type="ECO:0000256" key="3">
    <source>
        <dbReference type="ARBA" id="ARBA00010031"/>
    </source>
</evidence>
<comment type="caution">
    <text evidence="12">The sequence shown here is derived from an EMBL/GenBank/DDBJ whole genome shotgun (WGS) entry which is preliminary data.</text>
</comment>
<proteinExistence type="inferred from homology"/>
<evidence type="ECO:0000313" key="12">
    <source>
        <dbReference type="EMBL" id="CAF9924747.1"/>
    </source>
</evidence>
<dbReference type="InterPro" id="IPR008427">
    <property type="entry name" value="Extracellular_membr_CFEM_dom"/>
</dbReference>
<feature type="disulfide bond" evidence="9">
    <location>
        <begin position="162"/>
        <end position="195"/>
    </location>
</feature>
<evidence type="ECO:0000256" key="5">
    <source>
        <dbReference type="ARBA" id="ARBA00022622"/>
    </source>
</evidence>
<dbReference type="EMBL" id="CAJPDS010000036">
    <property type="protein sequence ID" value="CAF9924747.1"/>
    <property type="molecule type" value="Genomic_DNA"/>
</dbReference>
<evidence type="ECO:0000256" key="1">
    <source>
        <dbReference type="ARBA" id="ARBA00004589"/>
    </source>
</evidence>
<keyword evidence="5" id="KW-0325">Glycoprotein</keyword>
<keyword evidence="5" id="KW-0336">GPI-anchor</keyword>
<protein>
    <recommendedName>
        <fullName evidence="11">CFEM domain-containing protein</fullName>
    </recommendedName>
</protein>
<reference evidence="12" key="1">
    <citation type="submission" date="2021-03" db="EMBL/GenBank/DDBJ databases">
        <authorList>
            <person name="Tagirdzhanova G."/>
        </authorList>
    </citation>
    <scope>NUCLEOTIDE SEQUENCE</scope>
</reference>
<comment type="subcellular location">
    <subcellularLocation>
        <location evidence="1">Membrane</location>
        <topology evidence="1">Lipid-anchor</topology>
        <topology evidence="1">GPI-anchor</topology>
    </subcellularLocation>
    <subcellularLocation>
        <location evidence="2">Secreted</location>
    </subcellularLocation>
</comment>
<evidence type="ECO:0000256" key="10">
    <source>
        <dbReference type="SAM" id="SignalP"/>
    </source>
</evidence>
<dbReference type="PROSITE" id="PS52012">
    <property type="entry name" value="CFEM"/>
    <property type="match status" value="1"/>
</dbReference>
<gene>
    <name evidence="12" type="ORF">HETSPECPRED_005677</name>
</gene>
<evidence type="ECO:0000256" key="8">
    <source>
        <dbReference type="ARBA" id="ARBA00023288"/>
    </source>
</evidence>
<organism evidence="12 13">
    <name type="scientific">Heterodermia speciosa</name>
    <dbReference type="NCBI Taxonomy" id="116794"/>
    <lineage>
        <taxon>Eukaryota</taxon>
        <taxon>Fungi</taxon>
        <taxon>Dikarya</taxon>
        <taxon>Ascomycota</taxon>
        <taxon>Pezizomycotina</taxon>
        <taxon>Lecanoromycetes</taxon>
        <taxon>OSLEUM clade</taxon>
        <taxon>Lecanoromycetidae</taxon>
        <taxon>Caliciales</taxon>
        <taxon>Physciaceae</taxon>
        <taxon>Heterodermia</taxon>
    </lineage>
</organism>
<keyword evidence="5" id="KW-0472">Membrane</keyword>
<dbReference type="Pfam" id="PF05730">
    <property type="entry name" value="CFEM"/>
    <property type="match status" value="2"/>
</dbReference>
<comment type="caution">
    <text evidence="9">Lacks conserved residue(s) required for the propagation of feature annotation.</text>
</comment>
<keyword evidence="6 10" id="KW-0732">Signal</keyword>
<keyword evidence="4" id="KW-0964">Secreted</keyword>